<dbReference type="Proteomes" id="UP000799440">
    <property type="component" value="Unassembled WGS sequence"/>
</dbReference>
<reference evidence="2" key="1">
    <citation type="journal article" date="2020" name="Stud. Mycol.">
        <title>101 Dothideomycetes genomes: a test case for predicting lifestyles and emergence of pathogens.</title>
        <authorList>
            <person name="Haridas S."/>
            <person name="Albert R."/>
            <person name="Binder M."/>
            <person name="Bloem J."/>
            <person name="Labutti K."/>
            <person name="Salamov A."/>
            <person name="Andreopoulos B."/>
            <person name="Baker S."/>
            <person name="Barry K."/>
            <person name="Bills G."/>
            <person name="Bluhm B."/>
            <person name="Cannon C."/>
            <person name="Castanera R."/>
            <person name="Culley D."/>
            <person name="Daum C."/>
            <person name="Ezra D."/>
            <person name="Gonzalez J."/>
            <person name="Henrissat B."/>
            <person name="Kuo A."/>
            <person name="Liang C."/>
            <person name="Lipzen A."/>
            <person name="Lutzoni F."/>
            <person name="Magnuson J."/>
            <person name="Mondo S."/>
            <person name="Nolan M."/>
            <person name="Ohm R."/>
            <person name="Pangilinan J."/>
            <person name="Park H.-J."/>
            <person name="Ramirez L."/>
            <person name="Alfaro M."/>
            <person name="Sun H."/>
            <person name="Tritt A."/>
            <person name="Yoshinaga Y."/>
            <person name="Zwiers L.-H."/>
            <person name="Turgeon B."/>
            <person name="Goodwin S."/>
            <person name="Spatafora J."/>
            <person name="Crous P."/>
            <person name="Grigoriev I."/>
        </authorList>
    </citation>
    <scope>NUCLEOTIDE SEQUENCE</scope>
    <source>
        <strain evidence="2">CBS 119925</strain>
    </source>
</reference>
<proteinExistence type="predicted"/>
<accession>A0A6A6V4J5</accession>
<name>A0A6A6V4J5_9PLEO</name>
<feature type="compositionally biased region" description="Polar residues" evidence="1">
    <location>
        <begin position="60"/>
        <end position="70"/>
    </location>
</feature>
<evidence type="ECO:0000313" key="2">
    <source>
        <dbReference type="EMBL" id="KAF2745415.1"/>
    </source>
</evidence>
<keyword evidence="3" id="KW-1185">Reference proteome</keyword>
<feature type="region of interest" description="Disordered" evidence="1">
    <location>
        <begin position="53"/>
        <end position="75"/>
    </location>
</feature>
<dbReference type="EMBL" id="MU006582">
    <property type="protein sequence ID" value="KAF2745415.1"/>
    <property type="molecule type" value="Genomic_DNA"/>
</dbReference>
<evidence type="ECO:0000256" key="1">
    <source>
        <dbReference type="SAM" id="MobiDB-lite"/>
    </source>
</evidence>
<gene>
    <name evidence="2" type="ORF">M011DRAFT_135807</name>
</gene>
<organism evidence="2 3">
    <name type="scientific">Sporormia fimetaria CBS 119925</name>
    <dbReference type="NCBI Taxonomy" id="1340428"/>
    <lineage>
        <taxon>Eukaryota</taxon>
        <taxon>Fungi</taxon>
        <taxon>Dikarya</taxon>
        <taxon>Ascomycota</taxon>
        <taxon>Pezizomycotina</taxon>
        <taxon>Dothideomycetes</taxon>
        <taxon>Pleosporomycetidae</taxon>
        <taxon>Pleosporales</taxon>
        <taxon>Sporormiaceae</taxon>
        <taxon>Sporormia</taxon>
    </lineage>
</organism>
<evidence type="ECO:0000313" key="3">
    <source>
        <dbReference type="Proteomes" id="UP000799440"/>
    </source>
</evidence>
<dbReference type="AlphaFoldDB" id="A0A6A6V4J5"/>
<sequence>MSQQPLLLDNSNRQSISHARTRLYRSKQTQPAVSISHSSPLCSPLTGIASSPEAVHEVSRATTAPETPQKTHSKRKEYLDRNSLYIIALSQVSDSGRRFFCFLAGRACRAYSTEDKRIYRRYKNPKWMDRWRNRITFPSSLLAFVHNACMQLPPARYMCSEHAPT</sequence>
<protein>
    <submittedName>
        <fullName evidence="2">Uncharacterized protein</fullName>
    </submittedName>
</protein>